<dbReference type="CDD" id="cd01335">
    <property type="entry name" value="Radical_SAM"/>
    <property type="match status" value="1"/>
</dbReference>
<keyword evidence="2" id="KW-0479">Metal-binding</keyword>
<evidence type="ECO:0000256" key="1">
    <source>
        <dbReference type="ARBA" id="ARBA00022691"/>
    </source>
</evidence>
<dbReference type="InterPro" id="IPR007197">
    <property type="entry name" value="rSAM"/>
</dbReference>
<keyword evidence="4" id="KW-0411">Iron-sulfur</keyword>
<dbReference type="Pfam" id="PF04055">
    <property type="entry name" value="Radical_SAM"/>
    <property type="match status" value="1"/>
</dbReference>
<proteinExistence type="predicted"/>
<dbReference type="InterPro" id="IPR058240">
    <property type="entry name" value="rSAM_sf"/>
</dbReference>
<evidence type="ECO:0000256" key="4">
    <source>
        <dbReference type="ARBA" id="ARBA00023014"/>
    </source>
</evidence>
<dbReference type="SFLD" id="SFLDS00029">
    <property type="entry name" value="Radical_SAM"/>
    <property type="match status" value="1"/>
</dbReference>
<organism evidence="6 7">
    <name type="scientific">Paractinoplanes rhizophilus</name>
    <dbReference type="NCBI Taxonomy" id="1416877"/>
    <lineage>
        <taxon>Bacteria</taxon>
        <taxon>Bacillati</taxon>
        <taxon>Actinomycetota</taxon>
        <taxon>Actinomycetes</taxon>
        <taxon>Micromonosporales</taxon>
        <taxon>Micromonosporaceae</taxon>
        <taxon>Paractinoplanes</taxon>
    </lineage>
</organism>
<dbReference type="InterPro" id="IPR013785">
    <property type="entry name" value="Aldolase_TIM"/>
</dbReference>
<dbReference type="SFLD" id="SFLDG01067">
    <property type="entry name" value="SPASM/twitch_domain_containing"/>
    <property type="match status" value="1"/>
</dbReference>
<evidence type="ECO:0000259" key="5">
    <source>
        <dbReference type="PROSITE" id="PS51918"/>
    </source>
</evidence>
<keyword evidence="1" id="KW-0949">S-adenosyl-L-methionine</keyword>
<gene>
    <name evidence="6" type="ORF">ACFQS1_13040</name>
</gene>
<dbReference type="InterPro" id="IPR026337">
    <property type="entry name" value="AKG_HExxH"/>
</dbReference>
<dbReference type="SUPFAM" id="SSF102114">
    <property type="entry name" value="Radical SAM enzymes"/>
    <property type="match status" value="1"/>
</dbReference>
<dbReference type="InterPro" id="IPR026335">
    <property type="entry name" value="rSAM_SPASM_FxsB"/>
</dbReference>
<name>A0ABW2HP86_9ACTN</name>
<reference evidence="7" key="1">
    <citation type="journal article" date="2019" name="Int. J. Syst. Evol. Microbiol.">
        <title>The Global Catalogue of Microorganisms (GCM) 10K type strain sequencing project: providing services to taxonomists for standard genome sequencing and annotation.</title>
        <authorList>
            <consortium name="The Broad Institute Genomics Platform"/>
            <consortium name="The Broad Institute Genome Sequencing Center for Infectious Disease"/>
            <person name="Wu L."/>
            <person name="Ma J."/>
        </authorList>
    </citation>
    <scope>NUCLEOTIDE SEQUENCE [LARGE SCALE GENOMIC DNA]</scope>
    <source>
        <strain evidence="7">XZYJT-10</strain>
    </source>
</reference>
<dbReference type="EMBL" id="JBHTBJ010000007">
    <property type="protein sequence ID" value="MFC7274915.1"/>
    <property type="molecule type" value="Genomic_DNA"/>
</dbReference>
<dbReference type="RefSeq" id="WP_378967428.1">
    <property type="nucleotide sequence ID" value="NZ_JBHTBJ010000007.1"/>
</dbReference>
<dbReference type="Proteomes" id="UP001596548">
    <property type="component" value="Unassembled WGS sequence"/>
</dbReference>
<dbReference type="InterPro" id="IPR023867">
    <property type="entry name" value="Sulphatase_maturase_rSAM"/>
</dbReference>
<evidence type="ECO:0000313" key="6">
    <source>
        <dbReference type="EMBL" id="MFC7274915.1"/>
    </source>
</evidence>
<evidence type="ECO:0000256" key="2">
    <source>
        <dbReference type="ARBA" id="ARBA00022723"/>
    </source>
</evidence>
<keyword evidence="3" id="KW-0408">Iron</keyword>
<accession>A0ABW2HP86</accession>
<sequence>MTFPWRPLRHYVLKVASRCDLACDHCYVYEHADQSWRGRPPFMSLATARAAAGRIAEHAAAHRLPRVSVILHGGEPLLLGPDRLRSLLAELRTTVGAACELDLGMQTNGVRLDDTYASILRAARVRVGISLDGARPHNDLHRVFRRGASSYDATVLGIAVLRRHRDIYAGLLCTVDLANDPVEVYDALAGQQPPRIDFLLPHATWEHPPPPGSYAAWLLAVHERWAAAGRPMPIRLFDSVRALGRGGPGGTEAVGIDAGDVVVIETDGAWEEPDSMKTTWDGAAATGLTVFDHSADEVTRQPAMARRRGGIEALAATCRACAVVRQCGGGLVAHRYRPGAGFDNPSVYCADLKELIMTLNAQPAPSSEIGSLPAEVFERIASGFGDAAAVEELASAQLAINRALVAEIVARFGAPELVERERADPAAFDRTLARPYVRAWAVRCLTDGPAGRPGLSGKRAVRWLTDGSAGRPEPSGKFLDDTDPFRDVYGFPVAGALSDEEAAAWAAVLDDAWQVVATDAPEHLQALRTGVKAITPLQPAPDGTQRSATSRDAFGALGIAYTPDPHELAVLLVHEFQHTKLGAVLDLIDLVEEGAGERLRVGWRSDPRPIEAALQGTYAHLGIAGIWRRRSERDPALRPRYAMYRDWTAAALDALRGGTWLTPAGERFVARMAETVGGWS</sequence>
<dbReference type="NCBIfam" id="TIGR04269">
    <property type="entry name" value="SAM_SPASM_FxsB"/>
    <property type="match status" value="1"/>
</dbReference>
<dbReference type="SFLD" id="SFLDG01386">
    <property type="entry name" value="main_SPASM_domain-containing"/>
    <property type="match status" value="1"/>
</dbReference>
<evidence type="ECO:0000256" key="3">
    <source>
        <dbReference type="ARBA" id="ARBA00023004"/>
    </source>
</evidence>
<keyword evidence="7" id="KW-1185">Reference proteome</keyword>
<dbReference type="NCBIfam" id="TIGR04267">
    <property type="entry name" value="mod_HExxH"/>
    <property type="match status" value="1"/>
</dbReference>
<protein>
    <submittedName>
        <fullName evidence="6">FxsB family cyclophane-forming radical SAM/SPASM peptide maturase</fullName>
    </submittedName>
</protein>
<dbReference type="PROSITE" id="PS51918">
    <property type="entry name" value="RADICAL_SAM"/>
    <property type="match status" value="1"/>
</dbReference>
<dbReference type="PANTHER" id="PTHR43273:SF8">
    <property type="entry name" value="RADICAL SAM DOMAIN PROTEIN"/>
    <property type="match status" value="1"/>
</dbReference>
<dbReference type="PANTHER" id="PTHR43273">
    <property type="entry name" value="ANAEROBIC SULFATASE-MATURATING ENZYME HOMOLOG ASLB-RELATED"/>
    <property type="match status" value="1"/>
</dbReference>
<dbReference type="SFLD" id="SFLDG01072">
    <property type="entry name" value="dehydrogenase_like"/>
    <property type="match status" value="1"/>
</dbReference>
<feature type="domain" description="Radical SAM core" evidence="5">
    <location>
        <begin position="5"/>
        <end position="241"/>
    </location>
</feature>
<comment type="caution">
    <text evidence="6">The sequence shown here is derived from an EMBL/GenBank/DDBJ whole genome shotgun (WGS) entry which is preliminary data.</text>
</comment>
<evidence type="ECO:0000313" key="7">
    <source>
        <dbReference type="Proteomes" id="UP001596548"/>
    </source>
</evidence>
<dbReference type="Gene3D" id="3.20.20.70">
    <property type="entry name" value="Aldolase class I"/>
    <property type="match status" value="1"/>
</dbReference>